<evidence type="ECO:0000256" key="1">
    <source>
        <dbReference type="ARBA" id="ARBA00007362"/>
    </source>
</evidence>
<dbReference type="AlphaFoldDB" id="A0A6N7XIE5"/>
<name>A0A6N7XIE5_9FIRM</name>
<protein>
    <submittedName>
        <fullName evidence="4">EamA family transporter</fullName>
    </submittedName>
</protein>
<dbReference type="Pfam" id="PF00892">
    <property type="entry name" value="EamA"/>
    <property type="match status" value="2"/>
</dbReference>
<dbReference type="Proteomes" id="UP000469424">
    <property type="component" value="Unassembled WGS sequence"/>
</dbReference>
<keyword evidence="2" id="KW-0812">Transmembrane</keyword>
<feature type="transmembrane region" description="Helical" evidence="2">
    <location>
        <begin position="218"/>
        <end position="241"/>
    </location>
</feature>
<feature type="transmembrane region" description="Helical" evidence="2">
    <location>
        <begin position="64"/>
        <end position="84"/>
    </location>
</feature>
<dbReference type="EMBL" id="VUNA01000011">
    <property type="protein sequence ID" value="MST70988.1"/>
    <property type="molecule type" value="Genomic_DNA"/>
</dbReference>
<dbReference type="RefSeq" id="WP_154554548.1">
    <property type="nucleotide sequence ID" value="NZ_VUNA01000011.1"/>
</dbReference>
<dbReference type="InterPro" id="IPR000620">
    <property type="entry name" value="EamA_dom"/>
</dbReference>
<sequence>MINLILAIICSSGNSLIMKFHEKHSENRVALLLMNYVMAVIFGGALVVKEIAHLNFHRMGMTPLLGMVNGFFYVSAFLLLQLSIRKNGATVSASLSHMGLLIPVLLSIVLFREYPGSTQWGGVILAVASLTVVSIPTGGFSVGKGSRAIGASSAEGTSYRWLLIPMLVCSGMADTMSKVFEAFCPHEMEDFFISITFAMALVLCILAYFFSHEHMNRVDLVCGMLLGISNYLSTKFLIRAIYDIPAFISYIVFGLGVALFINCINWTVLHEKLTRRDYIGMALSMGAIVLLNL</sequence>
<organism evidence="4 5">
    <name type="scientific">Mogibacterium kristiansenii</name>
    <dbReference type="NCBI Taxonomy" id="2606708"/>
    <lineage>
        <taxon>Bacteria</taxon>
        <taxon>Bacillati</taxon>
        <taxon>Bacillota</taxon>
        <taxon>Clostridia</taxon>
        <taxon>Peptostreptococcales</taxon>
        <taxon>Anaerovoracaceae</taxon>
        <taxon>Mogibacterium</taxon>
    </lineage>
</organism>
<reference evidence="4 5" key="1">
    <citation type="submission" date="2019-08" db="EMBL/GenBank/DDBJ databases">
        <title>In-depth cultivation of the pig gut microbiome towards novel bacterial diversity and tailored functional studies.</title>
        <authorList>
            <person name="Wylensek D."/>
            <person name="Hitch T.C.A."/>
            <person name="Clavel T."/>
        </authorList>
    </citation>
    <scope>NUCLEOTIDE SEQUENCE [LARGE SCALE GENOMIC DNA]</scope>
    <source>
        <strain evidence="4 5">WCA-MUC-591-APC-4B</strain>
    </source>
</reference>
<keyword evidence="2" id="KW-0472">Membrane</keyword>
<feature type="domain" description="EamA" evidence="3">
    <location>
        <begin position="168"/>
        <end position="292"/>
    </location>
</feature>
<accession>A0A6N7XIE5</accession>
<evidence type="ECO:0000313" key="4">
    <source>
        <dbReference type="EMBL" id="MST70988.1"/>
    </source>
</evidence>
<feature type="transmembrane region" description="Helical" evidence="2">
    <location>
        <begin position="191"/>
        <end position="211"/>
    </location>
</feature>
<keyword evidence="5" id="KW-1185">Reference proteome</keyword>
<evidence type="ECO:0000313" key="5">
    <source>
        <dbReference type="Proteomes" id="UP000469424"/>
    </source>
</evidence>
<feature type="transmembrane region" description="Helical" evidence="2">
    <location>
        <begin position="247"/>
        <end position="269"/>
    </location>
</feature>
<comment type="similarity">
    <text evidence="1">Belongs to the EamA transporter family.</text>
</comment>
<dbReference type="SUPFAM" id="SSF103481">
    <property type="entry name" value="Multidrug resistance efflux transporter EmrE"/>
    <property type="match status" value="2"/>
</dbReference>
<proteinExistence type="inferred from homology"/>
<feature type="transmembrane region" description="Helical" evidence="2">
    <location>
        <begin position="90"/>
        <end position="111"/>
    </location>
</feature>
<feature type="domain" description="EamA" evidence="3">
    <location>
        <begin position="2"/>
        <end position="134"/>
    </location>
</feature>
<feature type="transmembrane region" description="Helical" evidence="2">
    <location>
        <begin position="123"/>
        <end position="143"/>
    </location>
</feature>
<dbReference type="Gene3D" id="1.10.3730.20">
    <property type="match status" value="1"/>
</dbReference>
<evidence type="ECO:0000259" key="3">
    <source>
        <dbReference type="Pfam" id="PF00892"/>
    </source>
</evidence>
<gene>
    <name evidence="4" type="ORF">FYJ65_06525</name>
</gene>
<dbReference type="InterPro" id="IPR037185">
    <property type="entry name" value="EmrE-like"/>
</dbReference>
<keyword evidence="2" id="KW-1133">Transmembrane helix</keyword>
<feature type="transmembrane region" description="Helical" evidence="2">
    <location>
        <begin position="31"/>
        <end position="52"/>
    </location>
</feature>
<evidence type="ECO:0000256" key="2">
    <source>
        <dbReference type="SAM" id="Phobius"/>
    </source>
</evidence>
<comment type="caution">
    <text evidence="4">The sequence shown here is derived from an EMBL/GenBank/DDBJ whole genome shotgun (WGS) entry which is preliminary data.</text>
</comment>
<dbReference type="GO" id="GO:0016020">
    <property type="term" value="C:membrane"/>
    <property type="evidence" value="ECO:0007669"/>
    <property type="project" value="InterPro"/>
</dbReference>